<dbReference type="SUPFAM" id="SSF46785">
    <property type="entry name" value="Winged helix' DNA-binding domain"/>
    <property type="match status" value="1"/>
</dbReference>
<dbReference type="InterPro" id="IPR050950">
    <property type="entry name" value="HTH-type_LysR_regulators"/>
</dbReference>
<evidence type="ECO:0000256" key="1">
    <source>
        <dbReference type="ARBA" id="ARBA00009437"/>
    </source>
</evidence>
<sequence length="316" mass="34900">MKLHQLRVLLAVAEHGSIHEAARALHISQPALSKAIAELERELGVTLLSRSVRGVSLTAYGLALVKRASVVEQELRHALEDIESIRGHAEAELNIGFTAVASSGPLPTAMAAFRQRFPNVALRAFELRPQQIQEGLREGRLDLGLISTNSGPGSASLQWEPLFSVGMKLAVRAGHPLRRARRLRPLQDADWLVLDPVDDAGSPLASLMRLHRMEMPRRVVQSASNLLGLQLATRTDLISMWSDFVFHGTGGPLQLASDQLVPLPIQDELPDFHVFLVYRSVDLMTHVCAEFSREVRHCALERRDAPLAMRRARSAS</sequence>
<dbReference type="InterPro" id="IPR036388">
    <property type="entry name" value="WH-like_DNA-bd_sf"/>
</dbReference>
<dbReference type="RefSeq" id="WP_078198656.1">
    <property type="nucleotide sequence ID" value="NZ_CP017757.2"/>
</dbReference>
<evidence type="ECO:0000256" key="4">
    <source>
        <dbReference type="ARBA" id="ARBA00023163"/>
    </source>
</evidence>
<dbReference type="FunFam" id="1.10.10.10:FF:000001">
    <property type="entry name" value="LysR family transcriptional regulator"/>
    <property type="match status" value="1"/>
</dbReference>
<evidence type="ECO:0000313" key="6">
    <source>
        <dbReference type="EMBL" id="AQV96003.1"/>
    </source>
</evidence>
<dbReference type="GO" id="GO:0003677">
    <property type="term" value="F:DNA binding"/>
    <property type="evidence" value="ECO:0007669"/>
    <property type="project" value="UniProtKB-KW"/>
</dbReference>
<dbReference type="GO" id="GO:0003700">
    <property type="term" value="F:DNA-binding transcription factor activity"/>
    <property type="evidence" value="ECO:0007669"/>
    <property type="project" value="InterPro"/>
</dbReference>
<keyword evidence="2" id="KW-0805">Transcription regulation</keyword>
<dbReference type="Gene3D" id="1.10.10.10">
    <property type="entry name" value="Winged helix-like DNA-binding domain superfamily/Winged helix DNA-binding domain"/>
    <property type="match status" value="1"/>
</dbReference>
<dbReference type="Gene3D" id="3.40.190.10">
    <property type="entry name" value="Periplasmic binding protein-like II"/>
    <property type="match status" value="2"/>
</dbReference>
<evidence type="ECO:0000313" key="7">
    <source>
        <dbReference type="Proteomes" id="UP000189627"/>
    </source>
</evidence>
<dbReference type="SUPFAM" id="SSF53850">
    <property type="entry name" value="Periplasmic binding protein-like II"/>
    <property type="match status" value="1"/>
</dbReference>
<comment type="similarity">
    <text evidence="1">Belongs to the LysR transcriptional regulatory family.</text>
</comment>
<evidence type="ECO:0000256" key="3">
    <source>
        <dbReference type="ARBA" id="ARBA00023125"/>
    </source>
</evidence>
<dbReference type="InterPro" id="IPR000847">
    <property type="entry name" value="LysR_HTH_N"/>
</dbReference>
<dbReference type="AlphaFoldDB" id="A0A1U9UTL2"/>
<dbReference type="InterPro" id="IPR005119">
    <property type="entry name" value="LysR_subst-bd"/>
</dbReference>
<gene>
    <name evidence="6" type="ORF">BJN34_19200</name>
</gene>
<dbReference type="KEGG" id="cuh:BJN34_19200"/>
<evidence type="ECO:0000259" key="5">
    <source>
        <dbReference type="PROSITE" id="PS50931"/>
    </source>
</evidence>
<protein>
    <submittedName>
        <fullName evidence="6">LysR family transcriptional regulator</fullName>
    </submittedName>
</protein>
<name>A0A1U9UTL2_CUPNE</name>
<dbReference type="PANTHER" id="PTHR30419">
    <property type="entry name" value="HTH-TYPE TRANSCRIPTIONAL REGULATOR YBHD"/>
    <property type="match status" value="1"/>
</dbReference>
<dbReference type="PROSITE" id="PS50931">
    <property type="entry name" value="HTH_LYSR"/>
    <property type="match status" value="1"/>
</dbReference>
<dbReference type="PRINTS" id="PR00039">
    <property type="entry name" value="HTHLYSR"/>
</dbReference>
<feature type="domain" description="HTH lysR-type" evidence="5">
    <location>
        <begin position="1"/>
        <end position="58"/>
    </location>
</feature>
<dbReference type="EMBL" id="CP017757">
    <property type="protein sequence ID" value="AQV96003.1"/>
    <property type="molecule type" value="Genomic_DNA"/>
</dbReference>
<dbReference type="Pfam" id="PF03466">
    <property type="entry name" value="LysR_substrate"/>
    <property type="match status" value="1"/>
</dbReference>
<dbReference type="GO" id="GO:0005829">
    <property type="term" value="C:cytosol"/>
    <property type="evidence" value="ECO:0007669"/>
    <property type="project" value="TreeGrafter"/>
</dbReference>
<evidence type="ECO:0000256" key="2">
    <source>
        <dbReference type="ARBA" id="ARBA00023015"/>
    </source>
</evidence>
<dbReference type="PANTHER" id="PTHR30419:SF30">
    <property type="entry name" value="LYSR FAMILY TRANSCRIPTIONAL REGULATOR"/>
    <property type="match status" value="1"/>
</dbReference>
<dbReference type="OrthoDB" id="8629427at2"/>
<organism evidence="6 7">
    <name type="scientific">Cupriavidus necator</name>
    <name type="common">Alcaligenes eutrophus</name>
    <name type="synonym">Ralstonia eutropha</name>
    <dbReference type="NCBI Taxonomy" id="106590"/>
    <lineage>
        <taxon>Bacteria</taxon>
        <taxon>Pseudomonadati</taxon>
        <taxon>Pseudomonadota</taxon>
        <taxon>Betaproteobacteria</taxon>
        <taxon>Burkholderiales</taxon>
        <taxon>Burkholderiaceae</taxon>
        <taxon>Cupriavidus</taxon>
    </lineage>
</organism>
<proteinExistence type="inferred from homology"/>
<accession>A0A1U9UTL2</accession>
<dbReference type="Pfam" id="PF00126">
    <property type="entry name" value="HTH_1"/>
    <property type="match status" value="1"/>
</dbReference>
<dbReference type="Proteomes" id="UP000189627">
    <property type="component" value="Chromosome 1"/>
</dbReference>
<dbReference type="InterPro" id="IPR036390">
    <property type="entry name" value="WH_DNA-bd_sf"/>
</dbReference>
<keyword evidence="4" id="KW-0804">Transcription</keyword>
<reference evidence="7" key="1">
    <citation type="submission" date="2017-02" db="EMBL/GenBank/DDBJ databases">
        <title>Complete genome sequence of Cupriavidus necator strain NH9, a 3-chlorobenzoate degrader.</title>
        <authorList>
            <person name="Moriuchi R."/>
            <person name="Dohra H."/>
            <person name="Ogawa N."/>
        </authorList>
    </citation>
    <scope>NUCLEOTIDE SEQUENCE [LARGE SCALE GENOMIC DNA]</scope>
    <source>
        <strain evidence="7">NH9</strain>
    </source>
</reference>
<keyword evidence="3" id="KW-0238">DNA-binding</keyword>